<dbReference type="InterPro" id="IPR012902">
    <property type="entry name" value="N_methyl_site"/>
</dbReference>
<dbReference type="PROSITE" id="PS00409">
    <property type="entry name" value="PROKAR_NTER_METHYL"/>
    <property type="match status" value="1"/>
</dbReference>
<dbReference type="Gene3D" id="3.30.700.10">
    <property type="entry name" value="Glycoprotein, Type 4 Pilin"/>
    <property type="match status" value="1"/>
</dbReference>
<keyword evidence="1" id="KW-0812">Transmembrane</keyword>
<dbReference type="RefSeq" id="WP_133587601.1">
    <property type="nucleotide sequence ID" value="NZ_CP037953.1"/>
</dbReference>
<dbReference type="InterPro" id="IPR045584">
    <property type="entry name" value="Pilin-like"/>
</dbReference>
<comment type="caution">
    <text evidence="2">The sequence shown here is derived from an EMBL/GenBank/DDBJ whole genome shotgun (WGS) entry which is preliminary data.</text>
</comment>
<sequence length="144" mass="14641">MKQRGFTLIELIVVIVILGILAATAAPLFVDLKADANRAVLQGVEASVRSASTLVYAKAQIAGQTGATGTVVINGNNISTAYGYPATSALTSVLTLSPAADFNTATAGTIQLVKATTPADCQIVYAEPTAVNTEPAITITNTGC</sequence>
<dbReference type="SUPFAM" id="SSF54523">
    <property type="entry name" value="Pili subunits"/>
    <property type="match status" value="1"/>
</dbReference>
<keyword evidence="1" id="KW-0472">Membrane</keyword>
<dbReference type="NCBIfam" id="TIGR02532">
    <property type="entry name" value="IV_pilin_GFxxxE"/>
    <property type="match status" value="1"/>
</dbReference>
<dbReference type="AlphaFoldDB" id="A0A4R6UT72"/>
<feature type="transmembrane region" description="Helical" evidence="1">
    <location>
        <begin position="7"/>
        <end position="30"/>
    </location>
</feature>
<evidence type="ECO:0000256" key="1">
    <source>
        <dbReference type="SAM" id="Phobius"/>
    </source>
</evidence>
<accession>A0A4R6UT72</accession>
<proteinExistence type="predicted"/>
<evidence type="ECO:0000313" key="3">
    <source>
        <dbReference type="Proteomes" id="UP000295375"/>
    </source>
</evidence>
<evidence type="ECO:0000313" key="2">
    <source>
        <dbReference type="EMBL" id="TDQ50440.1"/>
    </source>
</evidence>
<dbReference type="Pfam" id="PF07963">
    <property type="entry name" value="N_methyl"/>
    <property type="match status" value="1"/>
</dbReference>
<keyword evidence="1" id="KW-1133">Transmembrane helix</keyword>
<gene>
    <name evidence="2" type="ORF">EV696_102121</name>
</gene>
<reference evidence="2 3" key="1">
    <citation type="submission" date="2019-03" db="EMBL/GenBank/DDBJ databases">
        <title>Genomic Encyclopedia of Type Strains, Phase IV (KMG-IV): sequencing the most valuable type-strain genomes for metagenomic binning, comparative biology and taxonomic classification.</title>
        <authorList>
            <person name="Goeker M."/>
        </authorList>
    </citation>
    <scope>NUCLEOTIDE SEQUENCE [LARGE SCALE GENOMIC DNA]</scope>
    <source>
        <strain evidence="2 3">DSM 103792</strain>
    </source>
</reference>
<keyword evidence="3" id="KW-1185">Reference proteome</keyword>
<dbReference type="Proteomes" id="UP000295375">
    <property type="component" value="Unassembled WGS sequence"/>
</dbReference>
<name>A0A4R6UT72_9GAMM</name>
<organism evidence="2 3">
    <name type="scientific">Permianibacter aggregans</name>
    <dbReference type="NCBI Taxonomy" id="1510150"/>
    <lineage>
        <taxon>Bacteria</taxon>
        <taxon>Pseudomonadati</taxon>
        <taxon>Pseudomonadota</taxon>
        <taxon>Gammaproteobacteria</taxon>
        <taxon>Pseudomonadales</taxon>
        <taxon>Pseudomonadaceae</taxon>
        <taxon>Permianibacter</taxon>
    </lineage>
</organism>
<protein>
    <submittedName>
        <fullName evidence="2">MSHA pilin protein MshA</fullName>
    </submittedName>
</protein>
<dbReference type="EMBL" id="SNYM01000002">
    <property type="protein sequence ID" value="TDQ50440.1"/>
    <property type="molecule type" value="Genomic_DNA"/>
</dbReference>